<dbReference type="Gene3D" id="6.10.340.10">
    <property type="match status" value="1"/>
</dbReference>
<gene>
    <name evidence="3" type="ORF">CAL65_21615</name>
</gene>
<dbReference type="RefSeq" id="WP_116304108.1">
    <property type="nucleotide sequence ID" value="NZ_NFZV01000040.1"/>
</dbReference>
<dbReference type="InterPro" id="IPR003660">
    <property type="entry name" value="HAMP_dom"/>
</dbReference>
<dbReference type="EMBL" id="NFZW01000041">
    <property type="protein sequence ID" value="RFA31732.1"/>
    <property type="molecule type" value="Genomic_DNA"/>
</dbReference>
<dbReference type="AlphaFoldDB" id="A0A3E0WFL8"/>
<dbReference type="Proteomes" id="UP000256763">
    <property type="component" value="Unassembled WGS sequence"/>
</dbReference>
<keyword evidence="1" id="KW-0812">Transmembrane</keyword>
<evidence type="ECO:0000256" key="1">
    <source>
        <dbReference type="SAM" id="Phobius"/>
    </source>
</evidence>
<dbReference type="PROSITE" id="PS50885">
    <property type="entry name" value="HAMP"/>
    <property type="match status" value="1"/>
</dbReference>
<feature type="transmembrane region" description="Helical" evidence="1">
    <location>
        <begin position="183"/>
        <end position="207"/>
    </location>
</feature>
<evidence type="ECO:0000259" key="2">
    <source>
        <dbReference type="PROSITE" id="PS50885"/>
    </source>
</evidence>
<dbReference type="GO" id="GO:0007165">
    <property type="term" value="P:signal transduction"/>
    <property type="evidence" value="ECO:0007669"/>
    <property type="project" value="InterPro"/>
</dbReference>
<keyword evidence="1" id="KW-1133">Transmembrane helix</keyword>
<protein>
    <recommendedName>
        <fullName evidence="2">HAMP domain-containing protein</fullName>
    </recommendedName>
</protein>
<dbReference type="PANTHER" id="PTHR32089:SF112">
    <property type="entry name" value="LYSOZYME-LIKE PROTEIN-RELATED"/>
    <property type="match status" value="1"/>
</dbReference>
<keyword evidence="4" id="KW-1185">Reference proteome</keyword>
<feature type="domain" description="HAMP" evidence="2">
    <location>
        <begin position="205"/>
        <end position="259"/>
    </location>
</feature>
<name>A0A3E0WFL8_9GAMM</name>
<dbReference type="CDD" id="cd06225">
    <property type="entry name" value="HAMP"/>
    <property type="match status" value="1"/>
</dbReference>
<accession>A0A3E0WFL8</accession>
<proteinExistence type="predicted"/>
<dbReference type="SUPFAM" id="SSF58104">
    <property type="entry name" value="Methyl-accepting chemotaxis protein (MCP) signaling domain"/>
    <property type="match status" value="1"/>
</dbReference>
<dbReference type="PANTHER" id="PTHR32089">
    <property type="entry name" value="METHYL-ACCEPTING CHEMOTAXIS PROTEIN MCPB"/>
    <property type="match status" value="1"/>
</dbReference>
<feature type="transmembrane region" description="Helical" evidence="1">
    <location>
        <begin position="14"/>
        <end position="36"/>
    </location>
</feature>
<keyword evidence="1" id="KW-0472">Membrane</keyword>
<sequence length="338" mass="36894">MSVLARIPLLWKVLLAPTVSAVCFLGFLAYAMYVFGQNNLRMEGLRDVTFPALEVATENVGLLDRLTETLHNAVASGEPALIDDSEALAEQTRANWSRLAQLDGAYAQQASGLRRNFDAYYEAASEVSQAMVAGRAPAGGAIERMAERLDSYRDGLNAFRADTHDSFTSEVEHSTAASNRARAVGVLIAVISLAVSLLIGFAVALAVKRNVDQVVGSLRDIAQGEGDLRQRIRVTSQDEIGTLAYWFNIFVEKLHLDIQKLLQSVRALSKTSRDMSAIVANTDRAIAEEKRVIAQVAEQAAGLGEQVNQIASSPPRLRRRPAMLPVRPTRVWPILEVP</sequence>
<reference evidence="4" key="1">
    <citation type="submission" date="2017-05" db="EMBL/GenBank/DDBJ databases">
        <authorList>
            <person name="Sharma S."/>
            <person name="Sidhu C."/>
            <person name="Pinnaka A.K."/>
        </authorList>
    </citation>
    <scope>NUCLEOTIDE SEQUENCE [LARGE SCALE GENOMIC DNA]</scope>
    <source>
        <strain evidence="4">AK93</strain>
    </source>
</reference>
<evidence type="ECO:0000313" key="3">
    <source>
        <dbReference type="EMBL" id="RFA31732.1"/>
    </source>
</evidence>
<dbReference type="GO" id="GO:0016020">
    <property type="term" value="C:membrane"/>
    <property type="evidence" value="ECO:0007669"/>
    <property type="project" value="InterPro"/>
</dbReference>
<comment type="caution">
    <text evidence="3">The sequence shown here is derived from an EMBL/GenBank/DDBJ whole genome shotgun (WGS) entry which is preliminary data.</text>
</comment>
<dbReference type="Pfam" id="PF00672">
    <property type="entry name" value="HAMP"/>
    <property type="match status" value="1"/>
</dbReference>
<organism evidence="3 4">
    <name type="scientific">Alkalilimnicola ehrlichii</name>
    <dbReference type="NCBI Taxonomy" id="351052"/>
    <lineage>
        <taxon>Bacteria</taxon>
        <taxon>Pseudomonadati</taxon>
        <taxon>Pseudomonadota</taxon>
        <taxon>Gammaproteobacteria</taxon>
        <taxon>Chromatiales</taxon>
        <taxon>Ectothiorhodospiraceae</taxon>
        <taxon>Alkalilimnicola</taxon>
    </lineage>
</organism>
<dbReference type="SMART" id="SM00304">
    <property type="entry name" value="HAMP"/>
    <property type="match status" value="1"/>
</dbReference>
<dbReference type="OrthoDB" id="9781845at2"/>
<evidence type="ECO:0000313" key="4">
    <source>
        <dbReference type="Proteomes" id="UP000256763"/>
    </source>
</evidence>